<dbReference type="PANTHER" id="PTHR21345:SF9">
    <property type="entry name" value="KIND DOMAIN-CONTAINING PROTEIN"/>
    <property type="match status" value="1"/>
</dbReference>
<dbReference type="Proteomes" id="UP000552319">
    <property type="component" value="Unassembled WGS sequence"/>
</dbReference>
<dbReference type="EMBL" id="VWYF01000478">
    <property type="protein sequence ID" value="NXQ65257.1"/>
    <property type="molecule type" value="Genomic_DNA"/>
</dbReference>
<dbReference type="GO" id="GO:0051639">
    <property type="term" value="P:actin filament network formation"/>
    <property type="evidence" value="ECO:0007669"/>
    <property type="project" value="TreeGrafter"/>
</dbReference>
<dbReference type="GO" id="GO:0005938">
    <property type="term" value="C:cell cortex"/>
    <property type="evidence" value="ECO:0007669"/>
    <property type="project" value="TreeGrafter"/>
</dbReference>
<dbReference type="GO" id="GO:0045010">
    <property type="term" value="P:actin nucleation"/>
    <property type="evidence" value="ECO:0007669"/>
    <property type="project" value="InterPro"/>
</dbReference>
<keyword evidence="2" id="KW-1185">Reference proteome</keyword>
<dbReference type="GO" id="GO:0008017">
    <property type="term" value="F:microtubule binding"/>
    <property type="evidence" value="ECO:0007669"/>
    <property type="project" value="TreeGrafter"/>
</dbReference>
<sequence length="192" mass="20916">MFVASNTALNSPSDNFLHLQDASTEFEIANTKTQQLGAGAQETIPKLPASTCLSSTRPSGVSRSISTGLAANCTPPMSAPLPGDIKPKFFLSTSQWQLPPSRGRSKSLERGLQSKELDCPFPTKWPSPTIAELIGTRYAMMVLEGQGLFQGGSDSVLPRAKICFSCHKQMFLKWPYQCYLCSRVVCCDCCIK</sequence>
<dbReference type="GO" id="GO:0036089">
    <property type="term" value="P:cleavage furrow formation"/>
    <property type="evidence" value="ECO:0007669"/>
    <property type="project" value="TreeGrafter"/>
</dbReference>
<comment type="caution">
    <text evidence="1">The sequence shown here is derived from an EMBL/GenBank/DDBJ whole genome shotgun (WGS) entry which is preliminary data.</text>
</comment>
<protein>
    <submittedName>
        <fullName evidence="1">SPIR1 protein</fullName>
    </submittedName>
</protein>
<gene>
    <name evidence="1" type="primary">Spire1_0</name>
    <name evidence="1" type="ORF">QUIMEX_R02030</name>
</gene>
<accession>A0A7L2ESZ6</accession>
<dbReference type="GO" id="GO:0040038">
    <property type="term" value="P:polar body extrusion after meiotic divisions"/>
    <property type="evidence" value="ECO:0007669"/>
    <property type="project" value="TreeGrafter"/>
</dbReference>
<dbReference type="GO" id="GO:0030659">
    <property type="term" value="C:cytoplasmic vesicle membrane"/>
    <property type="evidence" value="ECO:0007669"/>
    <property type="project" value="TreeGrafter"/>
</dbReference>
<organism evidence="1 2">
    <name type="scientific">Quiscalus mexicanus</name>
    <name type="common">Great-tailed grackle</name>
    <name type="synonym">Cassidix mexicanus</name>
    <dbReference type="NCBI Taxonomy" id="64278"/>
    <lineage>
        <taxon>Eukaryota</taxon>
        <taxon>Metazoa</taxon>
        <taxon>Chordata</taxon>
        <taxon>Craniata</taxon>
        <taxon>Vertebrata</taxon>
        <taxon>Euteleostomi</taxon>
        <taxon>Archelosauria</taxon>
        <taxon>Archosauria</taxon>
        <taxon>Dinosauria</taxon>
        <taxon>Saurischia</taxon>
        <taxon>Theropoda</taxon>
        <taxon>Coelurosauria</taxon>
        <taxon>Aves</taxon>
        <taxon>Neognathae</taxon>
        <taxon>Neoaves</taxon>
        <taxon>Telluraves</taxon>
        <taxon>Australaves</taxon>
        <taxon>Passeriformes</taxon>
        <taxon>Passeroidea</taxon>
        <taxon>Icteridae</taxon>
        <taxon>Quiscalus</taxon>
    </lineage>
</organism>
<dbReference type="AlphaFoldDB" id="A0A7L2ESZ6"/>
<evidence type="ECO:0000313" key="1">
    <source>
        <dbReference type="EMBL" id="NXQ65257.1"/>
    </source>
</evidence>
<name>A0A7L2ESZ6_QUIME</name>
<evidence type="ECO:0000313" key="2">
    <source>
        <dbReference type="Proteomes" id="UP000552319"/>
    </source>
</evidence>
<proteinExistence type="predicted"/>
<dbReference type="GO" id="GO:0048193">
    <property type="term" value="P:Golgi vesicle transport"/>
    <property type="evidence" value="ECO:0007669"/>
    <property type="project" value="TreeGrafter"/>
</dbReference>
<dbReference type="InterPro" id="IPR029901">
    <property type="entry name" value="Spire"/>
</dbReference>
<reference evidence="1 2" key="1">
    <citation type="submission" date="2019-09" db="EMBL/GenBank/DDBJ databases">
        <title>Bird 10,000 Genomes (B10K) Project - Family phase.</title>
        <authorList>
            <person name="Zhang G."/>
        </authorList>
    </citation>
    <scope>NUCLEOTIDE SEQUENCE [LARGE SCALE GENOMIC DNA]</scope>
    <source>
        <strain evidence="1">B10K-DU-001-31</strain>
        <tissue evidence="1">Muscle</tissue>
    </source>
</reference>
<dbReference type="GO" id="GO:0003779">
    <property type="term" value="F:actin binding"/>
    <property type="evidence" value="ECO:0007669"/>
    <property type="project" value="InterPro"/>
</dbReference>
<dbReference type="GO" id="GO:0030041">
    <property type="term" value="P:actin filament polymerization"/>
    <property type="evidence" value="ECO:0007669"/>
    <property type="project" value="TreeGrafter"/>
</dbReference>
<feature type="non-terminal residue" evidence="1">
    <location>
        <position position="192"/>
    </location>
</feature>
<dbReference type="GO" id="GO:0051295">
    <property type="term" value="P:establishment of meiotic spindle localization"/>
    <property type="evidence" value="ECO:0007669"/>
    <property type="project" value="TreeGrafter"/>
</dbReference>
<dbReference type="PANTHER" id="PTHR21345">
    <property type="entry name" value="SPIRE"/>
    <property type="match status" value="1"/>
</dbReference>
<feature type="non-terminal residue" evidence="1">
    <location>
        <position position="1"/>
    </location>
</feature>